<accession>A0A645AEP0</accession>
<feature type="compositionally biased region" description="Basic and acidic residues" evidence="1">
    <location>
        <begin position="69"/>
        <end position="83"/>
    </location>
</feature>
<dbReference type="AlphaFoldDB" id="A0A645AEP0"/>
<feature type="region of interest" description="Disordered" evidence="1">
    <location>
        <begin position="1"/>
        <end position="20"/>
    </location>
</feature>
<feature type="compositionally biased region" description="Basic residues" evidence="1">
    <location>
        <begin position="1"/>
        <end position="10"/>
    </location>
</feature>
<feature type="region of interest" description="Disordered" evidence="1">
    <location>
        <begin position="60"/>
        <end position="96"/>
    </location>
</feature>
<feature type="compositionally biased region" description="Low complexity" evidence="1">
    <location>
        <begin position="11"/>
        <end position="20"/>
    </location>
</feature>
<proteinExistence type="predicted"/>
<comment type="caution">
    <text evidence="2">The sequence shown here is derived from an EMBL/GenBank/DDBJ whole genome shotgun (WGS) entry which is preliminary data.</text>
</comment>
<reference evidence="2" key="1">
    <citation type="submission" date="2019-08" db="EMBL/GenBank/DDBJ databases">
        <authorList>
            <person name="Kucharzyk K."/>
            <person name="Murdoch R.W."/>
            <person name="Higgins S."/>
            <person name="Loffler F."/>
        </authorList>
    </citation>
    <scope>NUCLEOTIDE SEQUENCE</scope>
</reference>
<feature type="compositionally biased region" description="Basic residues" evidence="1">
    <location>
        <begin position="84"/>
        <end position="96"/>
    </location>
</feature>
<protein>
    <submittedName>
        <fullName evidence="2">Uncharacterized protein</fullName>
    </submittedName>
</protein>
<dbReference type="EMBL" id="VSSQ01013295">
    <property type="protein sequence ID" value="MPM51178.1"/>
    <property type="molecule type" value="Genomic_DNA"/>
</dbReference>
<evidence type="ECO:0000256" key="1">
    <source>
        <dbReference type="SAM" id="MobiDB-lite"/>
    </source>
</evidence>
<gene>
    <name evidence="2" type="ORF">SDC9_97925</name>
</gene>
<name>A0A645AEP0_9ZZZZ</name>
<sequence length="96" mass="10878">MRSPNRRAPSHHAAPLQPHPHQWAVLGIDTFAMGGMLGVWLQVRESRWPIRSSERGELAHLEGGPDLQHAIDQRANADPDRAHQHARHRGHHQQHA</sequence>
<evidence type="ECO:0000313" key="2">
    <source>
        <dbReference type="EMBL" id="MPM51178.1"/>
    </source>
</evidence>
<organism evidence="2">
    <name type="scientific">bioreactor metagenome</name>
    <dbReference type="NCBI Taxonomy" id="1076179"/>
    <lineage>
        <taxon>unclassified sequences</taxon>
        <taxon>metagenomes</taxon>
        <taxon>ecological metagenomes</taxon>
    </lineage>
</organism>